<reference evidence="3 4" key="1">
    <citation type="journal article" date="2013" name="BMC Genomics">
        <title>Genome sequencing and comparative genomics of honey bee microsporidia, Nosema apis reveal novel insights into host-parasite interactions.</title>
        <authorList>
            <person name="Chen Yp."/>
            <person name="Pettis J.S."/>
            <person name="Zhao Y."/>
            <person name="Liu X."/>
            <person name="Tallon L.J."/>
            <person name="Sadzewicz L.D."/>
            <person name="Li R."/>
            <person name="Zheng H."/>
            <person name="Huang S."/>
            <person name="Zhang X."/>
            <person name="Hamilton M.C."/>
            <person name="Pernal S.F."/>
            <person name="Melathopoulos A.P."/>
            <person name="Yan X."/>
            <person name="Evans J.D."/>
        </authorList>
    </citation>
    <scope>NUCLEOTIDE SEQUENCE [LARGE SCALE GENOMIC DNA]</scope>
    <source>
        <strain evidence="3 4">BRL 01</strain>
    </source>
</reference>
<dbReference type="Pfam" id="PF00400">
    <property type="entry name" value="WD40"/>
    <property type="match status" value="4"/>
</dbReference>
<protein>
    <recommendedName>
        <fullName evidence="1">Polyadenylation factor subunit 2</fullName>
    </recommendedName>
</protein>
<feature type="repeat" description="WD" evidence="2">
    <location>
        <begin position="304"/>
        <end position="335"/>
    </location>
</feature>
<organism evidence="3 4">
    <name type="scientific">Vairimorpha apis BRL 01</name>
    <dbReference type="NCBI Taxonomy" id="1037528"/>
    <lineage>
        <taxon>Eukaryota</taxon>
        <taxon>Fungi</taxon>
        <taxon>Fungi incertae sedis</taxon>
        <taxon>Microsporidia</taxon>
        <taxon>Nosematidae</taxon>
        <taxon>Vairimorpha</taxon>
    </lineage>
</organism>
<sequence>MNIKDIVNVRFENPKFKFDGKRMRVLQERKVVDWSSAIILQMKVRNLDEIHINPQHTSNTQIINLKSPNQCYNDLSYCITSKFEHLSMNKIRSPVHIVRWTPDGRRCMSGTATGEFSLWNGYGYNFETILQAHESSVRTMCWSHSGNFLVSADNTGIVKYWHPSMNNIQVFKGHDEPIRDISFSYNDSKFCTASHNWDVRSAQWHQYQSLIASAGKDNLIKFWDPRASEELYTLHSHKSTLLALKWSLEGQYLLTGGKDQIIIKKKLTSLCVHPIIPDYFVSGCGDGTMYHWQMFNEVPLETVTNGHEYTIWSMEFHPVGHALASGSMDNTVRFWIRPRPDEIHNEKKEEL</sequence>
<dbReference type="PROSITE" id="PS50082">
    <property type="entry name" value="WD_REPEATS_2"/>
    <property type="match status" value="3"/>
</dbReference>
<feature type="repeat" description="WD" evidence="2">
    <location>
        <begin position="192"/>
        <end position="233"/>
    </location>
</feature>
<dbReference type="SMART" id="SM00320">
    <property type="entry name" value="WD40"/>
    <property type="match status" value="5"/>
</dbReference>
<dbReference type="VEuPathDB" id="MicrosporidiaDB:NAPIS_ORF00165"/>
<evidence type="ECO:0000256" key="2">
    <source>
        <dbReference type="PROSITE-ProRule" id="PRU00221"/>
    </source>
</evidence>
<dbReference type="Proteomes" id="UP000053780">
    <property type="component" value="Unassembled WGS sequence"/>
</dbReference>
<gene>
    <name evidence="3" type="ORF">NAPIS_ORF00165</name>
</gene>
<dbReference type="GO" id="GO:0000785">
    <property type="term" value="C:chromatin"/>
    <property type="evidence" value="ECO:0007669"/>
    <property type="project" value="EnsemblFungi"/>
</dbReference>
<dbReference type="PANTHER" id="PTHR22836">
    <property type="entry name" value="WD40 REPEAT PROTEIN"/>
    <property type="match status" value="1"/>
</dbReference>
<proteinExistence type="predicted"/>
<evidence type="ECO:0000313" key="4">
    <source>
        <dbReference type="Proteomes" id="UP000053780"/>
    </source>
</evidence>
<name>T0MGK4_9MICR</name>
<accession>T0MGK4</accession>
<keyword evidence="4" id="KW-1185">Reference proteome</keyword>
<dbReference type="PANTHER" id="PTHR22836:SF0">
    <property type="entry name" value="PRE-MRNA 3' END PROCESSING PROTEIN WDR33"/>
    <property type="match status" value="1"/>
</dbReference>
<dbReference type="AlphaFoldDB" id="T0MGK4"/>
<dbReference type="PROSITE" id="PS50294">
    <property type="entry name" value="WD_REPEATS_REGION"/>
    <property type="match status" value="3"/>
</dbReference>
<evidence type="ECO:0000256" key="1">
    <source>
        <dbReference type="ARBA" id="ARBA00026154"/>
    </source>
</evidence>
<dbReference type="InterPro" id="IPR045245">
    <property type="entry name" value="Pfs2-like"/>
</dbReference>
<feature type="repeat" description="WD" evidence="2">
    <location>
        <begin position="130"/>
        <end position="161"/>
    </location>
</feature>
<dbReference type="GO" id="GO:0005847">
    <property type="term" value="C:mRNA cleavage and polyadenylation specificity factor complex"/>
    <property type="evidence" value="ECO:0007669"/>
    <property type="project" value="EnsemblFungi"/>
</dbReference>
<dbReference type="SUPFAM" id="SSF50978">
    <property type="entry name" value="WD40 repeat-like"/>
    <property type="match status" value="1"/>
</dbReference>
<dbReference type="Gene3D" id="2.130.10.10">
    <property type="entry name" value="YVTN repeat-like/Quinoprotein amine dehydrogenase"/>
    <property type="match status" value="3"/>
</dbReference>
<dbReference type="InterPro" id="IPR001680">
    <property type="entry name" value="WD40_rpt"/>
</dbReference>
<dbReference type="HOGENOM" id="CLU_000288_77_0_1"/>
<keyword evidence="2" id="KW-0853">WD repeat</keyword>
<dbReference type="InterPro" id="IPR036322">
    <property type="entry name" value="WD40_repeat_dom_sf"/>
</dbReference>
<dbReference type="InterPro" id="IPR015943">
    <property type="entry name" value="WD40/YVTN_repeat-like_dom_sf"/>
</dbReference>
<dbReference type="GO" id="GO:0180010">
    <property type="term" value="P:co-transcriptional mRNA 3'-end processing, cleavage and polyadenylation pathway"/>
    <property type="evidence" value="ECO:0007669"/>
    <property type="project" value="EnsemblFungi"/>
</dbReference>
<dbReference type="OrthoDB" id="16717at2759"/>
<evidence type="ECO:0000313" key="3">
    <source>
        <dbReference type="EMBL" id="EQB62261.1"/>
    </source>
</evidence>
<dbReference type="EMBL" id="KE646936">
    <property type="protein sequence ID" value="EQB62261.1"/>
    <property type="molecule type" value="Genomic_DNA"/>
</dbReference>